<dbReference type="EMBL" id="LRGB01001581">
    <property type="protein sequence ID" value="KZS11117.1"/>
    <property type="molecule type" value="Genomic_DNA"/>
</dbReference>
<dbReference type="Proteomes" id="UP000076858">
    <property type="component" value="Unassembled WGS sequence"/>
</dbReference>
<dbReference type="AlphaFoldDB" id="A0A164U791"/>
<comment type="caution">
    <text evidence="1">The sequence shown here is derived from an EMBL/GenBank/DDBJ whole genome shotgun (WGS) entry which is preliminary data.</text>
</comment>
<evidence type="ECO:0000313" key="2">
    <source>
        <dbReference type="Proteomes" id="UP000076858"/>
    </source>
</evidence>
<accession>A0A164U791</accession>
<reference evidence="1 2" key="1">
    <citation type="submission" date="2016-03" db="EMBL/GenBank/DDBJ databases">
        <title>EvidentialGene: Evidence-directed Construction of Genes on Genomes.</title>
        <authorList>
            <person name="Gilbert D.G."/>
            <person name="Choi J.-H."/>
            <person name="Mockaitis K."/>
            <person name="Colbourne J."/>
            <person name="Pfrender M."/>
        </authorList>
    </citation>
    <scope>NUCLEOTIDE SEQUENCE [LARGE SCALE GENOMIC DNA]</scope>
    <source>
        <strain evidence="1 2">Xinb3</strain>
        <tissue evidence="1">Complete organism</tissue>
    </source>
</reference>
<keyword evidence="2" id="KW-1185">Reference proteome</keyword>
<name>A0A164U791_9CRUS</name>
<proteinExistence type="predicted"/>
<gene>
    <name evidence="1" type="ORF">APZ42_023853</name>
</gene>
<evidence type="ECO:0000313" key="1">
    <source>
        <dbReference type="EMBL" id="KZS11117.1"/>
    </source>
</evidence>
<organism evidence="1 2">
    <name type="scientific">Daphnia magna</name>
    <dbReference type="NCBI Taxonomy" id="35525"/>
    <lineage>
        <taxon>Eukaryota</taxon>
        <taxon>Metazoa</taxon>
        <taxon>Ecdysozoa</taxon>
        <taxon>Arthropoda</taxon>
        <taxon>Crustacea</taxon>
        <taxon>Branchiopoda</taxon>
        <taxon>Diplostraca</taxon>
        <taxon>Cladocera</taxon>
        <taxon>Anomopoda</taxon>
        <taxon>Daphniidae</taxon>
        <taxon>Daphnia</taxon>
    </lineage>
</organism>
<sequence>MRSRSLLLSDERISKNCLSRLPLPPKKARIKDKENLILGKFIVRCEIG</sequence>
<protein>
    <submittedName>
        <fullName evidence="1">Uncharacterized protein</fullName>
    </submittedName>
</protein>